<comment type="caution">
    <text evidence="1">The sequence shown here is derived from an EMBL/GenBank/DDBJ whole genome shotgun (WGS) entry which is preliminary data.</text>
</comment>
<dbReference type="Proteomes" id="UP001439008">
    <property type="component" value="Unassembled WGS sequence"/>
</dbReference>
<accession>A0ABV2ART7</accession>
<organism evidence="1 2">
    <name type="scientific">Bonamia ostreae</name>
    <dbReference type="NCBI Taxonomy" id="126728"/>
    <lineage>
        <taxon>Eukaryota</taxon>
        <taxon>Sar</taxon>
        <taxon>Rhizaria</taxon>
        <taxon>Endomyxa</taxon>
        <taxon>Ascetosporea</taxon>
        <taxon>Haplosporida</taxon>
        <taxon>Bonamia</taxon>
    </lineage>
</organism>
<dbReference type="Gene3D" id="4.10.830.40">
    <property type="match status" value="1"/>
</dbReference>
<evidence type="ECO:0000313" key="2">
    <source>
        <dbReference type="Proteomes" id="UP001439008"/>
    </source>
</evidence>
<gene>
    <name evidence="1" type="primary">TRIM45_1</name>
    <name evidence="1" type="ORF">MHBO_003591</name>
</gene>
<evidence type="ECO:0000313" key="1">
    <source>
        <dbReference type="EMBL" id="MES1922072.1"/>
    </source>
</evidence>
<reference evidence="1 2" key="1">
    <citation type="journal article" date="2024" name="BMC Biol.">
        <title>Comparative genomics of Ascetosporea gives new insight into the evolutionary basis for animal parasitism in Rhizaria.</title>
        <authorList>
            <person name="Hiltunen Thoren M."/>
            <person name="Onut-Brannstrom I."/>
            <person name="Alfjorden A."/>
            <person name="Peckova H."/>
            <person name="Swords F."/>
            <person name="Hooper C."/>
            <person name="Holzer A.S."/>
            <person name="Bass D."/>
            <person name="Burki F."/>
        </authorList>
    </citation>
    <scope>NUCLEOTIDE SEQUENCE [LARGE SCALE GENOMIC DNA]</scope>
    <source>
        <strain evidence="1">20-A016</strain>
    </source>
</reference>
<keyword evidence="2" id="KW-1185">Reference proteome</keyword>
<name>A0ABV2ART7_9EUKA</name>
<dbReference type="EMBL" id="JBDODL010002179">
    <property type="protein sequence ID" value="MES1922072.1"/>
    <property type="molecule type" value="Genomic_DNA"/>
</dbReference>
<sequence>MENDKICSTNLCDLCYDVNVSANASLVCKEEQIYLCGRCGRRHQIQNATKSHKVTTIEEDRKKEVLCDLCLGDKERVPAYGYCETCEDPEYMCLSCSKRHTASKMFKSHSMSTDLENRPNNSQSSVKVSFILTNSFNGFKYQ</sequence>
<protein>
    <submittedName>
        <fullName evidence="1">Tripartite motif-containing protein 45</fullName>
    </submittedName>
</protein>
<proteinExistence type="predicted"/>